<dbReference type="STRING" id="498211.CJA_1711"/>
<dbReference type="HOGENOM" id="CLU_2506669_0_0_6"/>
<evidence type="ECO:0000313" key="2">
    <source>
        <dbReference type="Proteomes" id="UP000001036"/>
    </source>
</evidence>
<evidence type="ECO:0000313" key="1">
    <source>
        <dbReference type="EMBL" id="ACE86192.1"/>
    </source>
</evidence>
<name>B3PEY5_CELJU</name>
<accession>B3PEY5</accession>
<gene>
    <name evidence="1" type="ordered locus">CJA_1711</name>
</gene>
<dbReference type="KEGG" id="cja:CJA_1711"/>
<dbReference type="AlphaFoldDB" id="B3PEY5"/>
<sequence>MVHTLQNTDKKLAFLMDLPLLWEFLHKTGQSLPPGNSSPAMQMRIHVFCHHSVTGLSLSQSNFLHNPTAQEQDDERACFTGMGCT</sequence>
<organism evidence="1 2">
    <name type="scientific">Cellvibrio japonicus (strain Ueda107)</name>
    <name type="common">Pseudomonas fluorescens subsp. cellulosa</name>
    <dbReference type="NCBI Taxonomy" id="498211"/>
    <lineage>
        <taxon>Bacteria</taxon>
        <taxon>Pseudomonadati</taxon>
        <taxon>Pseudomonadota</taxon>
        <taxon>Gammaproteobacteria</taxon>
        <taxon>Cellvibrionales</taxon>
        <taxon>Cellvibrionaceae</taxon>
        <taxon>Cellvibrio</taxon>
    </lineage>
</organism>
<reference evidence="1 2" key="1">
    <citation type="journal article" date="2008" name="J. Bacteriol.">
        <title>Insights into plant cell wall degradation from the genome sequence of the soil bacterium Cellvibrio japonicus.</title>
        <authorList>
            <person name="Deboy R.T."/>
            <person name="Mongodin E.F."/>
            <person name="Fouts D.E."/>
            <person name="Tailford L.E."/>
            <person name="Khouri H."/>
            <person name="Emerson J.B."/>
            <person name="Mohamoud Y."/>
            <person name="Watkins K."/>
            <person name="Henrissat B."/>
            <person name="Gilbert H.J."/>
            <person name="Nelson K.E."/>
        </authorList>
    </citation>
    <scope>NUCLEOTIDE SEQUENCE [LARGE SCALE GENOMIC DNA]</scope>
    <source>
        <strain evidence="1 2">Ueda107</strain>
    </source>
</reference>
<dbReference type="Proteomes" id="UP000001036">
    <property type="component" value="Chromosome"/>
</dbReference>
<protein>
    <submittedName>
        <fullName evidence="1">Uncharacterized protein</fullName>
    </submittedName>
</protein>
<keyword evidence="2" id="KW-1185">Reference proteome</keyword>
<proteinExistence type="predicted"/>
<dbReference type="EMBL" id="CP000934">
    <property type="protein sequence ID" value="ACE86192.1"/>
    <property type="molecule type" value="Genomic_DNA"/>
</dbReference>